<evidence type="ECO:0000259" key="3">
    <source>
        <dbReference type="PROSITE" id="PS51635"/>
    </source>
</evidence>
<evidence type="ECO:0000313" key="4">
    <source>
        <dbReference type="EMBL" id="SHG96943.1"/>
    </source>
</evidence>
<evidence type="ECO:0000256" key="2">
    <source>
        <dbReference type="PROSITE-ProRule" id="PRU01161"/>
    </source>
</evidence>
<dbReference type="InterPro" id="IPR016035">
    <property type="entry name" value="Acyl_Trfase/lysoPLipase"/>
</dbReference>
<keyword evidence="2" id="KW-0378">Hydrolase</keyword>
<protein>
    <submittedName>
        <fullName evidence="4">Patatin-like phospholipase</fullName>
    </submittedName>
</protein>
<reference evidence="4 5" key="1">
    <citation type="submission" date="2016-11" db="EMBL/GenBank/DDBJ databases">
        <authorList>
            <person name="Jaros S."/>
            <person name="Januszkiewicz K."/>
            <person name="Wedrychowicz H."/>
        </authorList>
    </citation>
    <scope>NUCLEOTIDE SEQUENCE [LARGE SCALE GENOMIC DNA]</scope>
    <source>
        <strain evidence="4 5">DSM 24574</strain>
    </source>
</reference>
<dbReference type="GO" id="GO:0016787">
    <property type="term" value="F:hydrolase activity"/>
    <property type="evidence" value="ECO:0007669"/>
    <property type="project" value="UniProtKB-UniRule"/>
</dbReference>
<dbReference type="InterPro" id="IPR002641">
    <property type="entry name" value="PNPLA_dom"/>
</dbReference>
<feature type="domain" description="PNPLA" evidence="3">
    <location>
        <begin position="18"/>
        <end position="189"/>
    </location>
</feature>
<dbReference type="STRING" id="947013.SAMN04488109_2682"/>
<name>A0A1M5P6T7_9BACT</name>
<feature type="short sequence motif" description="GXSXG" evidence="2">
    <location>
        <begin position="49"/>
        <end position="53"/>
    </location>
</feature>
<dbReference type="EMBL" id="FQWQ01000001">
    <property type="protein sequence ID" value="SHG96943.1"/>
    <property type="molecule type" value="Genomic_DNA"/>
</dbReference>
<gene>
    <name evidence="4" type="ORF">SAMN04488109_2682</name>
</gene>
<dbReference type="RefSeq" id="WP_073134379.1">
    <property type="nucleotide sequence ID" value="NZ_FQWQ01000001.1"/>
</dbReference>
<organism evidence="4 5">
    <name type="scientific">Chryseolinea serpens</name>
    <dbReference type="NCBI Taxonomy" id="947013"/>
    <lineage>
        <taxon>Bacteria</taxon>
        <taxon>Pseudomonadati</taxon>
        <taxon>Bacteroidota</taxon>
        <taxon>Cytophagia</taxon>
        <taxon>Cytophagales</taxon>
        <taxon>Fulvivirgaceae</taxon>
        <taxon>Chryseolinea</taxon>
    </lineage>
</organism>
<accession>A0A1M5P6T7</accession>
<dbReference type="Gene3D" id="3.40.1090.10">
    <property type="entry name" value="Cytosolic phospholipase A2 catalytic domain"/>
    <property type="match status" value="1"/>
</dbReference>
<dbReference type="SUPFAM" id="SSF52151">
    <property type="entry name" value="FabD/lysophospholipase-like"/>
    <property type="match status" value="1"/>
</dbReference>
<keyword evidence="1 2" id="KW-0443">Lipid metabolism</keyword>
<dbReference type="Proteomes" id="UP000184212">
    <property type="component" value="Unassembled WGS sequence"/>
</dbReference>
<keyword evidence="5" id="KW-1185">Reference proteome</keyword>
<keyword evidence="2" id="KW-0442">Lipid degradation</keyword>
<feature type="active site" description="Proton acceptor" evidence="2">
    <location>
        <position position="175"/>
    </location>
</feature>
<dbReference type="PROSITE" id="PS51635">
    <property type="entry name" value="PNPLA"/>
    <property type="match status" value="1"/>
</dbReference>
<evidence type="ECO:0000256" key="1">
    <source>
        <dbReference type="ARBA" id="ARBA00023098"/>
    </source>
</evidence>
<sequence>MARPLITSETKDGVKRSLILAGGGVRLAYQAGVLQALEEHGLQFNHVDGTSGGIFCSAMLASGLDPNEIAMRWRNVKIKHFMSGVPVNSYFKPARLAAFGDADGIRKQIFPSLGIDLEKIRANTQVNATFNVCNFSDKSIESIPSRLVTEDHLIAGMSLPIFMPAIRIQNNWYSDAVWIKDANLMEAVRRGAEEIWLVWAIGNCREYLDGSFNQYVHMIEMSANGGLLEEYEQIKSLNERIARGDSPFHQKKPIVLHVIKPEFPLPLDPDLFFKKIDTNTLINIGYANARKYLDRIPEGGVAFDKQSTKMSDPGVALSFRHHFAGVAKTSSGTSPIRFSPSFCFRKINGVLSLEAHASIDLGDFKREVSVGDGKALFISDKNKKKITLTGGLICNGTRYDLQADIPLNSWLHWWLGLEFKNMTLEIRQSGSRESFAKAVLSQTAWDRFRMLANASLRNFYGPGSKLKEHFRMVTNLYT</sequence>
<comment type="caution">
    <text evidence="2">Lacks conserved residue(s) required for the propagation of feature annotation.</text>
</comment>
<feature type="active site" description="Nucleophile" evidence="2">
    <location>
        <position position="51"/>
    </location>
</feature>
<dbReference type="GO" id="GO:0016042">
    <property type="term" value="P:lipid catabolic process"/>
    <property type="evidence" value="ECO:0007669"/>
    <property type="project" value="UniProtKB-UniRule"/>
</dbReference>
<proteinExistence type="predicted"/>
<dbReference type="Pfam" id="PF01734">
    <property type="entry name" value="Patatin"/>
    <property type="match status" value="1"/>
</dbReference>
<dbReference type="OrthoDB" id="2339873at2"/>
<evidence type="ECO:0000313" key="5">
    <source>
        <dbReference type="Proteomes" id="UP000184212"/>
    </source>
</evidence>
<dbReference type="AlphaFoldDB" id="A0A1M5P6T7"/>